<name>R7QIC9_CHOCR</name>
<dbReference type="RefSeq" id="XP_005717700.1">
    <property type="nucleotide sequence ID" value="XM_005717643.1"/>
</dbReference>
<dbReference type="GeneID" id="17325419"/>
<reference evidence="2" key="1">
    <citation type="journal article" date="2013" name="Proc. Natl. Acad. Sci. U.S.A.">
        <title>Genome structure and metabolic features in the red seaweed Chondrus crispus shed light on evolution of the Archaeplastida.</title>
        <authorList>
            <person name="Collen J."/>
            <person name="Porcel B."/>
            <person name="Carre W."/>
            <person name="Ball S.G."/>
            <person name="Chaparro C."/>
            <person name="Tonon T."/>
            <person name="Barbeyron T."/>
            <person name="Michel G."/>
            <person name="Noel B."/>
            <person name="Valentin K."/>
            <person name="Elias M."/>
            <person name="Artiguenave F."/>
            <person name="Arun A."/>
            <person name="Aury J.M."/>
            <person name="Barbosa-Neto J.F."/>
            <person name="Bothwell J.H."/>
            <person name="Bouget F.Y."/>
            <person name="Brillet L."/>
            <person name="Cabello-Hurtado F."/>
            <person name="Capella-Gutierrez S."/>
            <person name="Charrier B."/>
            <person name="Cladiere L."/>
            <person name="Cock J.M."/>
            <person name="Coelho S.M."/>
            <person name="Colleoni C."/>
            <person name="Czjzek M."/>
            <person name="Da Silva C."/>
            <person name="Delage L."/>
            <person name="Denoeud F."/>
            <person name="Deschamps P."/>
            <person name="Dittami S.M."/>
            <person name="Gabaldon T."/>
            <person name="Gachon C.M."/>
            <person name="Groisillier A."/>
            <person name="Herve C."/>
            <person name="Jabbari K."/>
            <person name="Katinka M."/>
            <person name="Kloareg B."/>
            <person name="Kowalczyk N."/>
            <person name="Labadie K."/>
            <person name="Leblanc C."/>
            <person name="Lopez P.J."/>
            <person name="McLachlan D.H."/>
            <person name="Meslet-Cladiere L."/>
            <person name="Moustafa A."/>
            <person name="Nehr Z."/>
            <person name="Nyvall Collen P."/>
            <person name="Panaud O."/>
            <person name="Partensky F."/>
            <person name="Poulain J."/>
            <person name="Rensing S.A."/>
            <person name="Rousvoal S."/>
            <person name="Samson G."/>
            <person name="Symeonidi A."/>
            <person name="Weissenbach J."/>
            <person name="Zambounis A."/>
            <person name="Wincker P."/>
            <person name="Boyen C."/>
        </authorList>
    </citation>
    <scope>NUCLEOTIDE SEQUENCE [LARGE SCALE GENOMIC DNA]</scope>
    <source>
        <strain evidence="2">cv. Stackhouse</strain>
    </source>
</reference>
<accession>R7QIC9</accession>
<dbReference type="AlphaFoldDB" id="R7QIC9"/>
<gene>
    <name evidence="1" type="ORF">CHC_T00006086001</name>
</gene>
<dbReference type="Gramene" id="CDF37829">
    <property type="protein sequence ID" value="CDF37829"/>
    <property type="gene ID" value="CHC_T00006086001"/>
</dbReference>
<dbReference type="EMBL" id="HG001876">
    <property type="protein sequence ID" value="CDF37829.1"/>
    <property type="molecule type" value="Genomic_DNA"/>
</dbReference>
<sequence length="169" mass="18745">MCCKLRSTKGTLKLFFTALPPALLLHPHCRHKHTVNVTSPRPSRSSNLTLLVLITRPSRSFYANASCTAATTAFPFSCRFLVYHSASFFLISCSRFSFPIAADAFRACSAARPTSSPAVFVRRRSCSRFNFLCALSSTRSSLLSSREITVVAFFSSLRAISWISLFESL</sequence>
<keyword evidence="2" id="KW-1185">Reference proteome</keyword>
<evidence type="ECO:0000313" key="2">
    <source>
        <dbReference type="Proteomes" id="UP000012073"/>
    </source>
</evidence>
<dbReference type="KEGG" id="ccp:CHC_T00006086001"/>
<organism evidence="1 2">
    <name type="scientific">Chondrus crispus</name>
    <name type="common">Carrageen Irish moss</name>
    <name type="synonym">Polymorpha crispa</name>
    <dbReference type="NCBI Taxonomy" id="2769"/>
    <lineage>
        <taxon>Eukaryota</taxon>
        <taxon>Rhodophyta</taxon>
        <taxon>Florideophyceae</taxon>
        <taxon>Rhodymeniophycidae</taxon>
        <taxon>Gigartinales</taxon>
        <taxon>Gigartinaceae</taxon>
        <taxon>Chondrus</taxon>
    </lineage>
</organism>
<proteinExistence type="predicted"/>
<protein>
    <submittedName>
        <fullName evidence="1">Uncharacterized protein</fullName>
    </submittedName>
</protein>
<dbReference type="Proteomes" id="UP000012073">
    <property type="component" value="Unassembled WGS sequence"/>
</dbReference>
<evidence type="ECO:0000313" key="1">
    <source>
        <dbReference type="EMBL" id="CDF37829.1"/>
    </source>
</evidence>